<dbReference type="InterPro" id="IPR018391">
    <property type="entry name" value="PQQ_b-propeller_rpt"/>
</dbReference>
<sequence>MSPHLTRHLCADLAPWWPPGLARVGCLLLVATWWFVTAGCAPVGPPSEEPAPTVSLDEAPAEPIPDAWPQLLGPQLDSTSPTRGLDVAWGVDGPPVRWRVKVGRGYSAPVVASPGEGSCDVVLLAREGDEEVLRALDLATGEEQWRTSWPTTYRCKYEYSDGPYSTPVIAGEWVYAVSAQARLFCVERRTGQIVWSRDLAHDYQLEPSLFGFGSGMLVDEDLLILGCGGEGSGVIALDRDTGATRWSATDHRAAYTTPRRLDVQGRQLVLVLTEEGLVTLARDDGQVLHEYPFHSRAVDTFNAVTPQIFGSRVLLVSGPGPGAVVLDFASEPPQQPSATSMAEPPFFTPPREVWHDRRVLDSQFNSLVLHDGCVIGFSSSQQGGATLRSVDLATGKLRWKHTSALDRGQVVAADGKLIALGEHGHLVSLKLDAQRAIPIAATEQPIFASPCYSQPAVARGCLLVRNEKELVCFELRPASDSRTAAPKTSYERK</sequence>
<keyword evidence="3" id="KW-1185">Reference proteome</keyword>
<organism evidence="2 3">
    <name type="scientific">Pirellula staleyi (strain ATCC 27377 / DSM 6068 / ICPB 4128)</name>
    <name type="common">Pirella staleyi</name>
    <dbReference type="NCBI Taxonomy" id="530564"/>
    <lineage>
        <taxon>Bacteria</taxon>
        <taxon>Pseudomonadati</taxon>
        <taxon>Planctomycetota</taxon>
        <taxon>Planctomycetia</taxon>
        <taxon>Pirellulales</taxon>
        <taxon>Pirellulaceae</taxon>
        <taxon>Pirellula</taxon>
    </lineage>
</organism>
<dbReference type="SMART" id="SM00564">
    <property type="entry name" value="PQQ"/>
    <property type="match status" value="4"/>
</dbReference>
<dbReference type="Gene3D" id="2.130.10.10">
    <property type="entry name" value="YVTN repeat-like/Quinoprotein amine dehydrogenase"/>
    <property type="match status" value="1"/>
</dbReference>
<accession>D2R6I0</accession>
<evidence type="ECO:0000259" key="1">
    <source>
        <dbReference type="Pfam" id="PF13360"/>
    </source>
</evidence>
<dbReference type="eggNOG" id="COG1520">
    <property type="taxonomic scope" value="Bacteria"/>
</dbReference>
<evidence type="ECO:0000313" key="3">
    <source>
        <dbReference type="Proteomes" id="UP000001887"/>
    </source>
</evidence>
<dbReference type="AlphaFoldDB" id="D2R6I0"/>
<dbReference type="KEGG" id="psl:Psta_0873"/>
<dbReference type="STRING" id="530564.Psta_0873"/>
<evidence type="ECO:0000313" key="2">
    <source>
        <dbReference type="EMBL" id="ADB15558.1"/>
    </source>
</evidence>
<dbReference type="PANTHER" id="PTHR34512">
    <property type="entry name" value="CELL SURFACE PROTEIN"/>
    <property type="match status" value="1"/>
</dbReference>
<dbReference type="InterPro" id="IPR015943">
    <property type="entry name" value="WD40/YVTN_repeat-like_dom_sf"/>
</dbReference>
<dbReference type="InterPro" id="IPR002372">
    <property type="entry name" value="PQQ_rpt_dom"/>
</dbReference>
<proteinExistence type="predicted"/>
<dbReference type="Pfam" id="PF13360">
    <property type="entry name" value="PQQ_2"/>
    <property type="match status" value="1"/>
</dbReference>
<name>D2R6I0_PIRSD</name>
<dbReference type="HOGENOM" id="CLU_027480_2_2_0"/>
<dbReference type="SUPFAM" id="SSF50998">
    <property type="entry name" value="Quinoprotein alcohol dehydrogenase-like"/>
    <property type="match status" value="1"/>
</dbReference>
<dbReference type="Proteomes" id="UP000001887">
    <property type="component" value="Chromosome"/>
</dbReference>
<protein>
    <submittedName>
        <fullName evidence="2">Pyrrolo-quinoline quinone</fullName>
    </submittedName>
</protein>
<dbReference type="OrthoDB" id="9815737at2"/>
<reference evidence="2 3" key="1">
    <citation type="journal article" date="2009" name="Stand. Genomic Sci.">
        <title>Complete genome sequence of Pirellula staleyi type strain (ATCC 27377).</title>
        <authorList>
            <person name="Clum A."/>
            <person name="Tindall B.J."/>
            <person name="Sikorski J."/>
            <person name="Ivanova N."/>
            <person name="Mavrommatis K."/>
            <person name="Lucas S."/>
            <person name="Glavina del Rio T."/>
            <person name="Nolan M."/>
            <person name="Chen F."/>
            <person name="Tice H."/>
            <person name="Pitluck S."/>
            <person name="Cheng J.F."/>
            <person name="Chertkov O."/>
            <person name="Brettin T."/>
            <person name="Han C."/>
            <person name="Detter J.C."/>
            <person name="Kuske C."/>
            <person name="Bruce D."/>
            <person name="Goodwin L."/>
            <person name="Ovchinikova G."/>
            <person name="Pati A."/>
            <person name="Mikhailova N."/>
            <person name="Chen A."/>
            <person name="Palaniappan K."/>
            <person name="Land M."/>
            <person name="Hauser L."/>
            <person name="Chang Y.J."/>
            <person name="Jeffries C.D."/>
            <person name="Chain P."/>
            <person name="Rohde M."/>
            <person name="Goker M."/>
            <person name="Bristow J."/>
            <person name="Eisen J.A."/>
            <person name="Markowitz V."/>
            <person name="Hugenholtz P."/>
            <person name="Kyrpides N.C."/>
            <person name="Klenk H.P."/>
            <person name="Lapidus A."/>
        </authorList>
    </citation>
    <scope>NUCLEOTIDE SEQUENCE [LARGE SCALE GENOMIC DNA]</scope>
    <source>
        <strain evidence="3">ATCC 27377 / DSM 6068 / ICPB 4128</strain>
    </source>
</reference>
<gene>
    <name evidence="2" type="ordered locus">Psta_0873</name>
</gene>
<feature type="domain" description="Pyrrolo-quinoline quinone repeat" evidence="1">
    <location>
        <begin position="130"/>
        <end position="320"/>
    </location>
</feature>
<dbReference type="PANTHER" id="PTHR34512:SF30">
    <property type="entry name" value="OUTER MEMBRANE PROTEIN ASSEMBLY FACTOR BAMB"/>
    <property type="match status" value="1"/>
</dbReference>
<dbReference type="InterPro" id="IPR011047">
    <property type="entry name" value="Quinoprotein_ADH-like_sf"/>
</dbReference>
<dbReference type="EMBL" id="CP001848">
    <property type="protein sequence ID" value="ADB15558.1"/>
    <property type="molecule type" value="Genomic_DNA"/>
</dbReference>